<protein>
    <submittedName>
        <fullName evidence="2">Sphere organelles protein-related protein</fullName>
    </submittedName>
</protein>
<dbReference type="Proteomes" id="UP000245207">
    <property type="component" value="Unassembled WGS sequence"/>
</dbReference>
<proteinExistence type="predicted"/>
<evidence type="ECO:0000256" key="1">
    <source>
        <dbReference type="SAM" id="MobiDB-lite"/>
    </source>
</evidence>
<dbReference type="EMBL" id="PKPP01000377">
    <property type="protein sequence ID" value="PWA93540.1"/>
    <property type="molecule type" value="Genomic_DNA"/>
</dbReference>
<reference evidence="2 3" key="1">
    <citation type="journal article" date="2018" name="Mol. Plant">
        <title>The genome of Artemisia annua provides insight into the evolution of Asteraceae family and artemisinin biosynthesis.</title>
        <authorList>
            <person name="Shen Q."/>
            <person name="Zhang L."/>
            <person name="Liao Z."/>
            <person name="Wang S."/>
            <person name="Yan T."/>
            <person name="Shi P."/>
            <person name="Liu M."/>
            <person name="Fu X."/>
            <person name="Pan Q."/>
            <person name="Wang Y."/>
            <person name="Lv Z."/>
            <person name="Lu X."/>
            <person name="Zhang F."/>
            <person name="Jiang W."/>
            <person name="Ma Y."/>
            <person name="Chen M."/>
            <person name="Hao X."/>
            <person name="Li L."/>
            <person name="Tang Y."/>
            <person name="Lv G."/>
            <person name="Zhou Y."/>
            <person name="Sun X."/>
            <person name="Brodelius P.E."/>
            <person name="Rose J.K.C."/>
            <person name="Tang K."/>
        </authorList>
    </citation>
    <scope>NUCLEOTIDE SEQUENCE [LARGE SCALE GENOMIC DNA]</scope>
    <source>
        <strain evidence="3">cv. Huhao1</strain>
        <tissue evidence="2">Leaf</tissue>
    </source>
</reference>
<dbReference type="AlphaFoldDB" id="A0A2U1Q698"/>
<evidence type="ECO:0000313" key="3">
    <source>
        <dbReference type="Proteomes" id="UP000245207"/>
    </source>
</evidence>
<dbReference type="OrthoDB" id="74813at2759"/>
<accession>A0A2U1Q698</accession>
<feature type="region of interest" description="Disordered" evidence="1">
    <location>
        <begin position="65"/>
        <end position="89"/>
    </location>
</feature>
<gene>
    <name evidence="2" type="ORF">CTI12_AA057050</name>
</gene>
<keyword evidence="3" id="KW-1185">Reference proteome</keyword>
<sequence length="89" mass="9887">MGELAGARPPPTNQNISRKMEEYVLPPSETHILKDNDIICVKRKVIAIEQQVSRREAVDNGMLPLANGEFDKENGVEQASTTPDEAKKK</sequence>
<comment type="caution">
    <text evidence="2">The sequence shown here is derived from an EMBL/GenBank/DDBJ whole genome shotgun (WGS) entry which is preliminary data.</text>
</comment>
<name>A0A2U1Q698_ARTAN</name>
<evidence type="ECO:0000313" key="2">
    <source>
        <dbReference type="EMBL" id="PWA93540.1"/>
    </source>
</evidence>
<organism evidence="2 3">
    <name type="scientific">Artemisia annua</name>
    <name type="common">Sweet wormwood</name>
    <dbReference type="NCBI Taxonomy" id="35608"/>
    <lineage>
        <taxon>Eukaryota</taxon>
        <taxon>Viridiplantae</taxon>
        <taxon>Streptophyta</taxon>
        <taxon>Embryophyta</taxon>
        <taxon>Tracheophyta</taxon>
        <taxon>Spermatophyta</taxon>
        <taxon>Magnoliopsida</taxon>
        <taxon>eudicotyledons</taxon>
        <taxon>Gunneridae</taxon>
        <taxon>Pentapetalae</taxon>
        <taxon>asterids</taxon>
        <taxon>campanulids</taxon>
        <taxon>Asterales</taxon>
        <taxon>Asteraceae</taxon>
        <taxon>Asteroideae</taxon>
        <taxon>Anthemideae</taxon>
        <taxon>Artemisiinae</taxon>
        <taxon>Artemisia</taxon>
    </lineage>
</organism>